<name>A0ACC3C7S3_PYRYE</name>
<reference evidence="1" key="1">
    <citation type="submission" date="2019-11" db="EMBL/GenBank/DDBJ databases">
        <title>Nori genome reveals adaptations in red seaweeds to the harsh intertidal environment.</title>
        <authorList>
            <person name="Wang D."/>
            <person name="Mao Y."/>
        </authorList>
    </citation>
    <scope>NUCLEOTIDE SEQUENCE</scope>
    <source>
        <tissue evidence="1">Gametophyte</tissue>
    </source>
</reference>
<evidence type="ECO:0000313" key="2">
    <source>
        <dbReference type="Proteomes" id="UP000798662"/>
    </source>
</evidence>
<comment type="caution">
    <text evidence="1">The sequence shown here is derived from an EMBL/GenBank/DDBJ whole genome shotgun (WGS) entry which is preliminary data.</text>
</comment>
<organism evidence="1 2">
    <name type="scientific">Pyropia yezoensis</name>
    <name type="common">Susabi-nori</name>
    <name type="synonym">Porphyra yezoensis</name>
    <dbReference type="NCBI Taxonomy" id="2788"/>
    <lineage>
        <taxon>Eukaryota</taxon>
        <taxon>Rhodophyta</taxon>
        <taxon>Bangiophyceae</taxon>
        <taxon>Bangiales</taxon>
        <taxon>Bangiaceae</taxon>
        <taxon>Pyropia</taxon>
    </lineage>
</organism>
<accession>A0ACC3C7S3</accession>
<dbReference type="EMBL" id="CM020619">
    <property type="protein sequence ID" value="KAK1866359.1"/>
    <property type="molecule type" value="Genomic_DNA"/>
</dbReference>
<keyword evidence="2" id="KW-1185">Reference proteome</keyword>
<evidence type="ECO:0000313" key="1">
    <source>
        <dbReference type="EMBL" id="KAK1866359.1"/>
    </source>
</evidence>
<sequence length="225" mass="21936">MASAAAVAPAGPASHPLLMRSVGLLGATDALRIHACGHGRLCASAGAVTPTEVAGADAAVVPSPRLAPLSLTPGRSVTLPGGAVVTAARWPRGDVAYVTLGGVYQVRVAAVTAPWAPRQLELAVRLVGVPSAPSGLLGRTVERVLPDAAPAAASPEGDEAWAVGGLFSGAPAGLDRYADAPSAATAAAASAMTETGTSSTASRRQLLGVGAGPGAAWAEATSLAD</sequence>
<dbReference type="Proteomes" id="UP000798662">
    <property type="component" value="Chromosome 2"/>
</dbReference>
<proteinExistence type="predicted"/>
<gene>
    <name evidence="1" type="ORF">I4F81_008879</name>
</gene>
<protein>
    <submittedName>
        <fullName evidence="1">Uncharacterized protein</fullName>
    </submittedName>
</protein>